<protein>
    <submittedName>
        <fullName evidence="1">Uncharacterized protein</fullName>
    </submittedName>
</protein>
<name>A0ACB9Q3Z6_BAUVA</name>
<proteinExistence type="predicted"/>
<reference evidence="1 2" key="1">
    <citation type="journal article" date="2022" name="DNA Res.">
        <title>Chromosomal-level genome assembly of the orchid tree Bauhinia variegata (Leguminosae; Cercidoideae) supports the allotetraploid origin hypothesis of Bauhinia.</title>
        <authorList>
            <person name="Zhong Y."/>
            <person name="Chen Y."/>
            <person name="Zheng D."/>
            <person name="Pang J."/>
            <person name="Liu Y."/>
            <person name="Luo S."/>
            <person name="Meng S."/>
            <person name="Qian L."/>
            <person name="Wei D."/>
            <person name="Dai S."/>
            <person name="Zhou R."/>
        </authorList>
    </citation>
    <scope>NUCLEOTIDE SEQUENCE [LARGE SCALE GENOMIC DNA]</scope>
    <source>
        <strain evidence="1">BV-YZ2020</strain>
    </source>
</reference>
<dbReference type="EMBL" id="CM039427">
    <property type="protein sequence ID" value="KAI4354737.1"/>
    <property type="molecule type" value="Genomic_DNA"/>
</dbReference>
<evidence type="ECO:0000313" key="2">
    <source>
        <dbReference type="Proteomes" id="UP000828941"/>
    </source>
</evidence>
<evidence type="ECO:0000313" key="1">
    <source>
        <dbReference type="EMBL" id="KAI4354737.1"/>
    </source>
</evidence>
<accession>A0ACB9Q3Z6</accession>
<gene>
    <name evidence="1" type="ORF">L6164_003582</name>
</gene>
<sequence>MIGSQIEKPSPVKGNFIAIVHKKGQREAYSTPVHLFGQFVRGNDILRFEEPEAGIEMASSQLSKSELEQIQHIISIPENIEPVLWPGCCIYKVPENIRCGNPGAYTPQLISIGPLHYNQENPKPLQTQKQIYFKFFWKRLSEKQQALLEDYKSYLSTKQEEIRHCYSEKFPLISKDEFVDIILLDSVFIVELFLRQTEKLEDKDDYILTKSWLNTGIMRDLLLLENQIPIFVLKELYNRVAPGFSILSLAREYFRDYDVQIQPSDDDNIVVRIDWQLSKHFTDLIRYLHIPLDFEYESKPDSAVLKSATKLREAGVSFQAVSNKFLLDIKFEEKPQKACFLLTQFRIQTGTERVLRNVMALEQCHYPDQTYICNYVSLLDDLVDIEADVDLLVENQIMVNELGSNREMATLVNSLCRELVINSNCYAQLIDQLNQHYDSYFNRTMATLKNVYFSDLWRGSSTVVGLAVLMFTFYNFFHPFFVKDDLNKPKLGLFNM</sequence>
<comment type="caution">
    <text evidence="1">The sequence shown here is derived from an EMBL/GenBank/DDBJ whole genome shotgun (WGS) entry which is preliminary data.</text>
</comment>
<dbReference type="Proteomes" id="UP000828941">
    <property type="component" value="Chromosome 2"/>
</dbReference>
<keyword evidence="2" id="KW-1185">Reference proteome</keyword>
<organism evidence="1 2">
    <name type="scientific">Bauhinia variegata</name>
    <name type="common">Purple orchid tree</name>
    <name type="synonym">Phanera variegata</name>
    <dbReference type="NCBI Taxonomy" id="167791"/>
    <lineage>
        <taxon>Eukaryota</taxon>
        <taxon>Viridiplantae</taxon>
        <taxon>Streptophyta</taxon>
        <taxon>Embryophyta</taxon>
        <taxon>Tracheophyta</taxon>
        <taxon>Spermatophyta</taxon>
        <taxon>Magnoliopsida</taxon>
        <taxon>eudicotyledons</taxon>
        <taxon>Gunneridae</taxon>
        <taxon>Pentapetalae</taxon>
        <taxon>rosids</taxon>
        <taxon>fabids</taxon>
        <taxon>Fabales</taxon>
        <taxon>Fabaceae</taxon>
        <taxon>Cercidoideae</taxon>
        <taxon>Cercideae</taxon>
        <taxon>Bauhiniinae</taxon>
        <taxon>Bauhinia</taxon>
    </lineage>
</organism>